<dbReference type="SUPFAM" id="SSF55073">
    <property type="entry name" value="Nucleotide cyclase"/>
    <property type="match status" value="1"/>
</dbReference>
<dbReference type="NCBIfam" id="TIGR00254">
    <property type="entry name" value="GGDEF"/>
    <property type="match status" value="1"/>
</dbReference>
<feature type="domain" description="PAS" evidence="1">
    <location>
        <begin position="150"/>
        <end position="220"/>
    </location>
</feature>
<dbReference type="Pfam" id="PF13426">
    <property type="entry name" value="PAS_9"/>
    <property type="match status" value="2"/>
</dbReference>
<dbReference type="SMART" id="SM00267">
    <property type="entry name" value="GGDEF"/>
    <property type="match status" value="1"/>
</dbReference>
<dbReference type="InterPro" id="IPR000700">
    <property type="entry name" value="PAS-assoc_C"/>
</dbReference>
<feature type="domain" description="EAL" evidence="3">
    <location>
        <begin position="447"/>
        <end position="700"/>
    </location>
</feature>
<dbReference type="InterPro" id="IPR035919">
    <property type="entry name" value="EAL_sf"/>
</dbReference>
<dbReference type="Proteomes" id="UP001589776">
    <property type="component" value="Unassembled WGS sequence"/>
</dbReference>
<feature type="domain" description="GGDEF" evidence="4">
    <location>
        <begin position="305"/>
        <end position="438"/>
    </location>
</feature>
<gene>
    <name evidence="5" type="ORF">ACFFK0_02630</name>
</gene>
<dbReference type="Gene3D" id="3.30.450.20">
    <property type="entry name" value="PAS domain"/>
    <property type="match status" value="2"/>
</dbReference>
<dbReference type="SUPFAM" id="SSF55785">
    <property type="entry name" value="PYP-like sensor domain (PAS domain)"/>
    <property type="match status" value="2"/>
</dbReference>
<dbReference type="InterPro" id="IPR043128">
    <property type="entry name" value="Rev_trsase/Diguanyl_cyclase"/>
</dbReference>
<dbReference type="PANTHER" id="PTHR44757:SF2">
    <property type="entry name" value="BIOFILM ARCHITECTURE MAINTENANCE PROTEIN MBAA"/>
    <property type="match status" value="1"/>
</dbReference>
<dbReference type="Gene3D" id="3.20.20.450">
    <property type="entry name" value="EAL domain"/>
    <property type="match status" value="1"/>
</dbReference>
<evidence type="ECO:0000313" key="6">
    <source>
        <dbReference type="Proteomes" id="UP001589776"/>
    </source>
</evidence>
<feature type="domain" description="PAC" evidence="2">
    <location>
        <begin position="222"/>
        <end position="273"/>
    </location>
</feature>
<dbReference type="InterPro" id="IPR001633">
    <property type="entry name" value="EAL_dom"/>
</dbReference>
<protein>
    <submittedName>
        <fullName evidence="5">Bifunctional diguanylate cyclase/phosphodiesterase</fullName>
    </submittedName>
</protein>
<dbReference type="Gene3D" id="3.30.70.270">
    <property type="match status" value="1"/>
</dbReference>
<dbReference type="InterPro" id="IPR035965">
    <property type="entry name" value="PAS-like_dom_sf"/>
</dbReference>
<dbReference type="SMART" id="SM00052">
    <property type="entry name" value="EAL"/>
    <property type="match status" value="1"/>
</dbReference>
<dbReference type="EMBL" id="JBHLWN010000014">
    <property type="protein sequence ID" value="MFC0211356.1"/>
    <property type="molecule type" value="Genomic_DNA"/>
</dbReference>
<dbReference type="InterPro" id="IPR000160">
    <property type="entry name" value="GGDEF_dom"/>
</dbReference>
<keyword evidence="6" id="KW-1185">Reference proteome</keyword>
<evidence type="ECO:0000259" key="3">
    <source>
        <dbReference type="PROSITE" id="PS50883"/>
    </source>
</evidence>
<dbReference type="CDD" id="cd00130">
    <property type="entry name" value="PAS"/>
    <property type="match status" value="2"/>
</dbReference>
<evidence type="ECO:0000259" key="2">
    <source>
        <dbReference type="PROSITE" id="PS50113"/>
    </source>
</evidence>
<evidence type="ECO:0000259" key="4">
    <source>
        <dbReference type="PROSITE" id="PS50887"/>
    </source>
</evidence>
<reference evidence="5 6" key="1">
    <citation type="submission" date="2024-09" db="EMBL/GenBank/DDBJ databases">
        <authorList>
            <person name="Sun Q."/>
            <person name="Mori K."/>
        </authorList>
    </citation>
    <scope>NUCLEOTIDE SEQUENCE [LARGE SCALE GENOMIC DNA]</scope>
    <source>
        <strain evidence="5 6">CCM 7759</strain>
    </source>
</reference>
<dbReference type="NCBIfam" id="TIGR00229">
    <property type="entry name" value="sensory_box"/>
    <property type="match status" value="2"/>
</dbReference>
<dbReference type="InterPro" id="IPR029787">
    <property type="entry name" value="Nucleotide_cyclase"/>
</dbReference>
<dbReference type="PROSITE" id="PS50113">
    <property type="entry name" value="PAC"/>
    <property type="match status" value="1"/>
</dbReference>
<accession>A0ABV6DFD9</accession>
<dbReference type="Pfam" id="PF00563">
    <property type="entry name" value="EAL"/>
    <property type="match status" value="1"/>
</dbReference>
<organism evidence="5 6">
    <name type="scientific">Paenibacillus chartarius</name>
    <dbReference type="NCBI Taxonomy" id="747481"/>
    <lineage>
        <taxon>Bacteria</taxon>
        <taxon>Bacillati</taxon>
        <taxon>Bacillota</taxon>
        <taxon>Bacilli</taxon>
        <taxon>Bacillales</taxon>
        <taxon>Paenibacillaceae</taxon>
        <taxon>Paenibacillus</taxon>
    </lineage>
</organism>
<dbReference type="PROSITE" id="PS50883">
    <property type="entry name" value="EAL"/>
    <property type="match status" value="1"/>
</dbReference>
<dbReference type="PANTHER" id="PTHR44757">
    <property type="entry name" value="DIGUANYLATE CYCLASE DGCP"/>
    <property type="match status" value="1"/>
</dbReference>
<dbReference type="RefSeq" id="WP_377468332.1">
    <property type="nucleotide sequence ID" value="NZ_JBHLWN010000014.1"/>
</dbReference>
<evidence type="ECO:0000313" key="5">
    <source>
        <dbReference type="EMBL" id="MFC0211356.1"/>
    </source>
</evidence>
<comment type="caution">
    <text evidence="5">The sequence shown here is derived from an EMBL/GenBank/DDBJ whole genome shotgun (WGS) entry which is preliminary data.</text>
</comment>
<dbReference type="InterPro" id="IPR052155">
    <property type="entry name" value="Biofilm_reg_signaling"/>
</dbReference>
<dbReference type="PROSITE" id="PS50887">
    <property type="entry name" value="GGDEF"/>
    <property type="match status" value="1"/>
</dbReference>
<dbReference type="Pfam" id="PF00990">
    <property type="entry name" value="GGDEF"/>
    <property type="match status" value="1"/>
</dbReference>
<feature type="domain" description="PAS" evidence="1">
    <location>
        <begin position="20"/>
        <end position="69"/>
    </location>
</feature>
<dbReference type="SMART" id="SM00091">
    <property type="entry name" value="PAS"/>
    <property type="match status" value="2"/>
</dbReference>
<dbReference type="InterPro" id="IPR000014">
    <property type="entry name" value="PAS"/>
</dbReference>
<dbReference type="PROSITE" id="PS50112">
    <property type="entry name" value="PAS"/>
    <property type="match status" value="2"/>
</dbReference>
<dbReference type="CDD" id="cd01949">
    <property type="entry name" value="GGDEF"/>
    <property type="match status" value="1"/>
</dbReference>
<name>A0ABV6DFD9_9BACL</name>
<dbReference type="CDD" id="cd01948">
    <property type="entry name" value="EAL"/>
    <property type="match status" value="1"/>
</dbReference>
<proteinExistence type="predicted"/>
<sequence length="716" mass="81595">MSKWFSKLQRTAQPEDALQSEHLLELFAEWFGQAPDPILFIQAEPPFRMIEANAAACRMLGYEHDELLSLNPAHVIQEMAVQADLAQWTERLLADEGRTYVWKLRSKDGRDIPSAIHCRAVGTERDAPFLFVEVRDLSERLRTDRDLAESEQIFDSLFAHNPNGIGIFDHEGRFQKANPMMGLILGYDCSELTGLPLLSLVSEEHLLTTIDIVDRFRDGQPVGFDTAMLHKRGYRVDIHATGIPLHSGQEVNGYIVVCQDITERKRTEEQNRYLAYFDDLTGLPNRRFFRERLQETLELNRRSGLQTSVFYLDIDRFKLVNDSFGNDYGDMLLMQVAERLQHLIRETDLLARTEGDEFAIYFSGLTDYGDLLLLVPKVEKVLEQPFALGEYQIHVTVSIGISLSTGSGDEAGLLMKYADIALSRAKERGKSTYQIYNADMKSVSLKKLTLENELRRALAQQEFLLYYQPQMEIETGQIVGIEALIRWHHPERGMVPPKDFIPFAEESGLIGPIGDWVLYEACRQNKAWQEEGYLHVPISVNLSSRQFLKHDLKTRIADVLTETGLDAQYLELEITESMTMDVDHATSCLLDLKRLGVHVSIDDFGTGYSSLYYLKKFPIDKLKIDQSFVRDIMTDPNDAAIVATIISMTRHLNLKVIAEGVETVEQLQFLHQNRCNEVQGYWFSPPVAAQRMEELLQRHSQAAAAAVPPETEDSPQ</sequence>
<dbReference type="SUPFAM" id="SSF141868">
    <property type="entry name" value="EAL domain-like"/>
    <property type="match status" value="1"/>
</dbReference>
<evidence type="ECO:0000259" key="1">
    <source>
        <dbReference type="PROSITE" id="PS50112"/>
    </source>
</evidence>